<keyword evidence="2" id="KW-1185">Reference proteome</keyword>
<proteinExistence type="predicted"/>
<protein>
    <submittedName>
        <fullName evidence="1">Uncharacterized protein</fullName>
    </submittedName>
</protein>
<gene>
    <name evidence="1" type="ordered locus">Mnod_2417</name>
</gene>
<evidence type="ECO:0000313" key="2">
    <source>
        <dbReference type="Proteomes" id="UP000008207"/>
    </source>
</evidence>
<dbReference type="STRING" id="460265.Mnod_2417"/>
<dbReference type="HOGENOM" id="CLU_2554376_0_0_5"/>
<name>B8IBH3_METNO</name>
<dbReference type="eggNOG" id="ENOG503121V">
    <property type="taxonomic scope" value="Bacteria"/>
</dbReference>
<organism evidence="1 2">
    <name type="scientific">Methylobacterium nodulans (strain LMG 21967 / CNCM I-2342 / ORS 2060)</name>
    <dbReference type="NCBI Taxonomy" id="460265"/>
    <lineage>
        <taxon>Bacteria</taxon>
        <taxon>Pseudomonadati</taxon>
        <taxon>Pseudomonadota</taxon>
        <taxon>Alphaproteobacteria</taxon>
        <taxon>Hyphomicrobiales</taxon>
        <taxon>Methylobacteriaceae</taxon>
        <taxon>Methylobacterium</taxon>
    </lineage>
</organism>
<dbReference type="EMBL" id="CP001349">
    <property type="protein sequence ID" value="ACL57388.1"/>
    <property type="molecule type" value="Genomic_DNA"/>
</dbReference>
<sequence length="82" mass="9019">MRHAQILRHVLILVGFVAGLAALSPSPAGAVVCARGVYRAGCVGPGGSVAVRRGIYGPRRVVVRRGYYRPRTVVYRRGFRRW</sequence>
<dbReference type="AlphaFoldDB" id="B8IBH3"/>
<reference evidence="1 2" key="1">
    <citation type="submission" date="2009-01" db="EMBL/GenBank/DDBJ databases">
        <title>Complete sequence of chromosome of Methylobacterium nodulans ORS 2060.</title>
        <authorList>
            <consortium name="US DOE Joint Genome Institute"/>
            <person name="Lucas S."/>
            <person name="Copeland A."/>
            <person name="Lapidus A."/>
            <person name="Glavina del Rio T."/>
            <person name="Dalin E."/>
            <person name="Tice H."/>
            <person name="Bruce D."/>
            <person name="Goodwin L."/>
            <person name="Pitluck S."/>
            <person name="Sims D."/>
            <person name="Brettin T."/>
            <person name="Detter J.C."/>
            <person name="Han C."/>
            <person name="Larimer F."/>
            <person name="Land M."/>
            <person name="Hauser L."/>
            <person name="Kyrpides N."/>
            <person name="Ivanova N."/>
            <person name="Marx C.J."/>
            <person name="Richardson P."/>
        </authorList>
    </citation>
    <scope>NUCLEOTIDE SEQUENCE [LARGE SCALE GENOMIC DNA]</scope>
    <source>
        <strain evidence="2">LMG 21967 / CNCM I-2342 / ORS 2060</strain>
    </source>
</reference>
<accession>B8IBH3</accession>
<dbReference type="RefSeq" id="WP_015929068.1">
    <property type="nucleotide sequence ID" value="NC_011894.1"/>
</dbReference>
<evidence type="ECO:0000313" key="1">
    <source>
        <dbReference type="EMBL" id="ACL57388.1"/>
    </source>
</evidence>
<dbReference type="KEGG" id="mno:Mnod_2417"/>
<dbReference type="Proteomes" id="UP000008207">
    <property type="component" value="Chromosome"/>
</dbReference>